<organism evidence="1 2">
    <name type="scientific">Prorocentrum cordatum</name>
    <dbReference type="NCBI Taxonomy" id="2364126"/>
    <lineage>
        <taxon>Eukaryota</taxon>
        <taxon>Sar</taxon>
        <taxon>Alveolata</taxon>
        <taxon>Dinophyceae</taxon>
        <taxon>Prorocentrales</taxon>
        <taxon>Prorocentraceae</taxon>
        <taxon>Prorocentrum</taxon>
    </lineage>
</organism>
<feature type="non-terminal residue" evidence="1">
    <location>
        <position position="1"/>
    </location>
</feature>
<reference evidence="1" key="1">
    <citation type="submission" date="2023-10" db="EMBL/GenBank/DDBJ databases">
        <authorList>
            <person name="Chen Y."/>
            <person name="Shah S."/>
            <person name="Dougan E. K."/>
            <person name="Thang M."/>
            <person name="Chan C."/>
        </authorList>
    </citation>
    <scope>NUCLEOTIDE SEQUENCE [LARGE SCALE GENOMIC DNA]</scope>
</reference>
<evidence type="ECO:0000313" key="2">
    <source>
        <dbReference type="Proteomes" id="UP001189429"/>
    </source>
</evidence>
<evidence type="ECO:0008006" key="3">
    <source>
        <dbReference type="Google" id="ProtNLM"/>
    </source>
</evidence>
<name>A0ABN9YAS0_9DINO</name>
<evidence type="ECO:0000313" key="1">
    <source>
        <dbReference type="EMBL" id="CAK0909825.1"/>
    </source>
</evidence>
<gene>
    <name evidence="1" type="ORF">PCOR1329_LOCUS84143</name>
</gene>
<proteinExistence type="predicted"/>
<protein>
    <recommendedName>
        <fullName evidence="3">Mannosyltransferase</fullName>
    </recommendedName>
</protein>
<dbReference type="Proteomes" id="UP001189429">
    <property type="component" value="Unassembled WGS sequence"/>
</dbReference>
<keyword evidence="2" id="KW-1185">Reference proteome</keyword>
<comment type="caution">
    <text evidence="1">The sequence shown here is derived from an EMBL/GenBank/DDBJ whole genome shotgun (WGS) entry which is preliminary data.</text>
</comment>
<accession>A0ABN9YAS0</accession>
<sequence length="145" mass="16476">FLAQGRCVCWLTPVSAAAMRRYGFGLHRLYLVVSGVGTSVRVLYTTPIDIMFVLGLLPLLVKFAGECLHIRAAREFLSSPLSHMAWIIWCQRRAHWEFTLLTSNLQHPTLDFHLNQSTANLHQHNTQTSNLSHLTSHFHHQSTSS</sequence>
<dbReference type="EMBL" id="CAUYUJ010022270">
    <property type="protein sequence ID" value="CAK0909825.1"/>
    <property type="molecule type" value="Genomic_DNA"/>
</dbReference>